<accession>A0A3A3FUJ3</accession>
<reference evidence="3" key="1">
    <citation type="submission" date="2018-09" db="EMBL/GenBank/DDBJ databases">
        <authorList>
            <person name="Zhu H."/>
        </authorList>
    </citation>
    <scope>NUCLEOTIDE SEQUENCE [LARGE SCALE GENOMIC DNA]</scope>
    <source>
        <strain evidence="3">K1R23-30</strain>
    </source>
</reference>
<sequence>MNGIRLIRMLALGLNIVVGFASLLDLGYIAFYALGAYMTALPEVLRHMVEPMQRQLFGQVVTDTEVLRQLLLGPTMVMIMLTRPSGL</sequence>
<proteinExistence type="predicted"/>
<dbReference type="OrthoDB" id="9804361at2"/>
<dbReference type="Proteomes" id="UP000265955">
    <property type="component" value="Unassembled WGS sequence"/>
</dbReference>
<name>A0A3A3FUJ3_9BURK</name>
<protein>
    <submittedName>
        <fullName evidence="2">Uncharacterized protein</fullName>
    </submittedName>
</protein>
<dbReference type="EMBL" id="QYUO01000001">
    <property type="protein sequence ID" value="RJF99473.1"/>
    <property type="molecule type" value="Genomic_DNA"/>
</dbReference>
<evidence type="ECO:0000256" key="1">
    <source>
        <dbReference type="SAM" id="Phobius"/>
    </source>
</evidence>
<evidence type="ECO:0000313" key="2">
    <source>
        <dbReference type="EMBL" id="RJF99473.1"/>
    </source>
</evidence>
<keyword evidence="3" id="KW-1185">Reference proteome</keyword>
<dbReference type="RefSeq" id="WP_119769411.1">
    <property type="nucleotide sequence ID" value="NZ_QYUO01000001.1"/>
</dbReference>
<keyword evidence="1" id="KW-1133">Transmembrane helix</keyword>
<keyword evidence="1" id="KW-0812">Transmembrane</keyword>
<keyword evidence="1" id="KW-0472">Membrane</keyword>
<comment type="caution">
    <text evidence="2">The sequence shown here is derived from an EMBL/GenBank/DDBJ whole genome shotgun (WGS) entry which is preliminary data.</text>
</comment>
<evidence type="ECO:0000313" key="3">
    <source>
        <dbReference type="Proteomes" id="UP000265955"/>
    </source>
</evidence>
<feature type="transmembrane region" description="Helical" evidence="1">
    <location>
        <begin position="12"/>
        <end position="34"/>
    </location>
</feature>
<organism evidence="2 3">
    <name type="scientific">Noviherbaspirillum saxi</name>
    <dbReference type="NCBI Taxonomy" id="2320863"/>
    <lineage>
        <taxon>Bacteria</taxon>
        <taxon>Pseudomonadati</taxon>
        <taxon>Pseudomonadota</taxon>
        <taxon>Betaproteobacteria</taxon>
        <taxon>Burkholderiales</taxon>
        <taxon>Oxalobacteraceae</taxon>
        <taxon>Noviherbaspirillum</taxon>
    </lineage>
</organism>
<dbReference type="AlphaFoldDB" id="A0A3A3FUJ3"/>
<gene>
    <name evidence="2" type="ORF">D3871_13760</name>
</gene>